<reference evidence="10 11" key="1">
    <citation type="submission" date="2018-10" db="EMBL/GenBank/DDBJ databases">
        <title>Sequencing the genomes of 1000 actinobacteria strains.</title>
        <authorList>
            <person name="Klenk H.-P."/>
        </authorList>
    </citation>
    <scope>NUCLEOTIDE SEQUENCE [LARGE SCALE GENOMIC DNA]</scope>
    <source>
        <strain evidence="10 11">DSM 44267</strain>
    </source>
</reference>
<dbReference type="InterPro" id="IPR035906">
    <property type="entry name" value="MetI-like_sf"/>
</dbReference>
<dbReference type="AlphaFoldDB" id="A0A495Y2A0"/>
<name>A0A495Y2A0_9MICO</name>
<evidence type="ECO:0000256" key="6">
    <source>
        <dbReference type="ARBA" id="ARBA00023136"/>
    </source>
</evidence>
<comment type="caution">
    <text evidence="10">The sequence shown here is derived from an EMBL/GenBank/DDBJ whole genome shotgun (WGS) entry which is preliminary data.</text>
</comment>
<evidence type="ECO:0000313" key="10">
    <source>
        <dbReference type="EMBL" id="RKT79374.1"/>
    </source>
</evidence>
<dbReference type="InterPro" id="IPR000515">
    <property type="entry name" value="MetI-like"/>
</dbReference>
<dbReference type="PANTHER" id="PTHR30193:SF37">
    <property type="entry name" value="INNER MEMBRANE ABC TRANSPORTER PERMEASE PROTEIN YCJO"/>
    <property type="match status" value="1"/>
</dbReference>
<comment type="similarity">
    <text evidence="7">Belongs to the binding-protein-dependent transport system permease family.</text>
</comment>
<dbReference type="CDD" id="cd06261">
    <property type="entry name" value="TM_PBP2"/>
    <property type="match status" value="1"/>
</dbReference>
<evidence type="ECO:0000256" key="4">
    <source>
        <dbReference type="ARBA" id="ARBA00022692"/>
    </source>
</evidence>
<evidence type="ECO:0000256" key="2">
    <source>
        <dbReference type="ARBA" id="ARBA00022448"/>
    </source>
</evidence>
<keyword evidence="11" id="KW-1185">Reference proteome</keyword>
<dbReference type="Proteomes" id="UP000278440">
    <property type="component" value="Unassembled WGS sequence"/>
</dbReference>
<feature type="transmembrane region" description="Helical" evidence="7">
    <location>
        <begin position="247"/>
        <end position="266"/>
    </location>
</feature>
<keyword evidence="3" id="KW-1003">Cell membrane</keyword>
<organism evidence="10 11">
    <name type="scientific">Terracoccus luteus</name>
    <dbReference type="NCBI Taxonomy" id="53356"/>
    <lineage>
        <taxon>Bacteria</taxon>
        <taxon>Bacillati</taxon>
        <taxon>Actinomycetota</taxon>
        <taxon>Actinomycetes</taxon>
        <taxon>Micrococcales</taxon>
        <taxon>Intrasporangiaceae</taxon>
        <taxon>Terracoccus</taxon>
    </lineage>
</organism>
<feature type="region of interest" description="Disordered" evidence="8">
    <location>
        <begin position="1"/>
        <end position="37"/>
    </location>
</feature>
<protein>
    <submittedName>
        <fullName evidence="10">Carbohydrate ABC transporter membrane protein 1 (CUT1 family)</fullName>
    </submittedName>
</protein>
<evidence type="ECO:0000256" key="1">
    <source>
        <dbReference type="ARBA" id="ARBA00004651"/>
    </source>
</evidence>
<dbReference type="SUPFAM" id="SSF161098">
    <property type="entry name" value="MetI-like"/>
    <property type="match status" value="1"/>
</dbReference>
<keyword evidence="4 7" id="KW-0812">Transmembrane</keyword>
<evidence type="ECO:0000313" key="11">
    <source>
        <dbReference type="Proteomes" id="UP000278440"/>
    </source>
</evidence>
<dbReference type="GO" id="GO:0005886">
    <property type="term" value="C:plasma membrane"/>
    <property type="evidence" value="ECO:0007669"/>
    <property type="project" value="UniProtKB-SubCell"/>
</dbReference>
<dbReference type="PANTHER" id="PTHR30193">
    <property type="entry name" value="ABC TRANSPORTER PERMEASE PROTEIN"/>
    <property type="match status" value="1"/>
</dbReference>
<feature type="domain" description="ABC transmembrane type-1" evidence="9">
    <location>
        <begin position="107"/>
        <end position="319"/>
    </location>
</feature>
<evidence type="ECO:0000256" key="7">
    <source>
        <dbReference type="RuleBase" id="RU363032"/>
    </source>
</evidence>
<feature type="transmembrane region" description="Helical" evidence="7">
    <location>
        <begin position="145"/>
        <end position="165"/>
    </location>
</feature>
<gene>
    <name evidence="10" type="ORF">DFJ68_2841</name>
</gene>
<dbReference type="PROSITE" id="PS50928">
    <property type="entry name" value="ABC_TM1"/>
    <property type="match status" value="1"/>
</dbReference>
<dbReference type="Gene3D" id="1.10.3720.10">
    <property type="entry name" value="MetI-like"/>
    <property type="match status" value="1"/>
</dbReference>
<feature type="transmembrane region" description="Helical" evidence="7">
    <location>
        <begin position="111"/>
        <end position="133"/>
    </location>
</feature>
<feature type="transmembrane region" description="Helical" evidence="7">
    <location>
        <begin position="197"/>
        <end position="218"/>
    </location>
</feature>
<evidence type="ECO:0000259" key="9">
    <source>
        <dbReference type="PROSITE" id="PS50928"/>
    </source>
</evidence>
<keyword evidence="5 7" id="KW-1133">Transmembrane helix</keyword>
<keyword evidence="6 7" id="KW-0472">Membrane</keyword>
<dbReference type="GO" id="GO:0055085">
    <property type="term" value="P:transmembrane transport"/>
    <property type="evidence" value="ECO:0007669"/>
    <property type="project" value="InterPro"/>
</dbReference>
<evidence type="ECO:0000256" key="5">
    <source>
        <dbReference type="ARBA" id="ARBA00022989"/>
    </source>
</evidence>
<sequence length="327" mass="35607">MATVTAPSGGAPGQPGGPGEAGGTGDTETSRRPRRTGGLREGRAAWVLALPFCVLFLFFTAWPVVQSLFMSFTDTRSRDLRTPFDVNVIGLDNYAKALSDPVFRKAALNTAYFVLIGMPLTLVVALAAAIALDKGITRFRSVFRLGFYMPVITSIVAVAVVWRFLLQDEFGLINTVLGWVGIDGPNWLGDPDWSMPGLILMAAWRNFGTAMIIFLAGLQGVPAQLHEAAAIDGAGAWQRFRHVTLPLLRPTLLFVSVTTAIGYLQFFEEPFVMTSGGPLNSTISLSMYTYKQFGFGNYGLASSMSYLIFVVIAIVTAIQFRLLRERS</sequence>
<accession>A0A495Y2A0</accession>
<dbReference type="EMBL" id="RBXT01000001">
    <property type="protein sequence ID" value="RKT79374.1"/>
    <property type="molecule type" value="Genomic_DNA"/>
</dbReference>
<dbReference type="InterPro" id="IPR051393">
    <property type="entry name" value="ABC_transporter_permease"/>
</dbReference>
<evidence type="ECO:0000256" key="8">
    <source>
        <dbReference type="SAM" id="MobiDB-lite"/>
    </source>
</evidence>
<proteinExistence type="inferred from homology"/>
<feature type="compositionally biased region" description="Gly residues" evidence="8">
    <location>
        <begin position="10"/>
        <end position="25"/>
    </location>
</feature>
<dbReference type="Pfam" id="PF00528">
    <property type="entry name" value="BPD_transp_1"/>
    <property type="match status" value="1"/>
</dbReference>
<dbReference type="OrthoDB" id="4790574at2"/>
<feature type="transmembrane region" description="Helical" evidence="7">
    <location>
        <begin position="304"/>
        <end position="323"/>
    </location>
</feature>
<feature type="transmembrane region" description="Helical" evidence="7">
    <location>
        <begin position="44"/>
        <end position="65"/>
    </location>
</feature>
<keyword evidence="2 7" id="KW-0813">Transport</keyword>
<evidence type="ECO:0000256" key="3">
    <source>
        <dbReference type="ARBA" id="ARBA00022475"/>
    </source>
</evidence>
<dbReference type="RefSeq" id="WP_121034199.1">
    <property type="nucleotide sequence ID" value="NZ_RBXT01000001.1"/>
</dbReference>
<comment type="subcellular location">
    <subcellularLocation>
        <location evidence="1 7">Cell membrane</location>
        <topology evidence="1 7">Multi-pass membrane protein</topology>
    </subcellularLocation>
</comment>